<protein>
    <submittedName>
        <fullName evidence="1">Uncharacterized protein</fullName>
    </submittedName>
</protein>
<evidence type="ECO:0000313" key="1">
    <source>
        <dbReference type="EMBL" id="GFO06779.1"/>
    </source>
</evidence>
<comment type="caution">
    <text evidence="1">The sequence shown here is derived from an EMBL/GenBank/DDBJ whole genome shotgun (WGS) entry which is preliminary data.</text>
</comment>
<evidence type="ECO:0000313" key="2">
    <source>
        <dbReference type="Proteomes" id="UP000735302"/>
    </source>
</evidence>
<keyword evidence="2" id="KW-1185">Reference proteome</keyword>
<reference evidence="1 2" key="1">
    <citation type="journal article" date="2021" name="Elife">
        <title>Chloroplast acquisition without the gene transfer in kleptoplastic sea slugs, Plakobranchus ocellatus.</title>
        <authorList>
            <person name="Maeda T."/>
            <person name="Takahashi S."/>
            <person name="Yoshida T."/>
            <person name="Shimamura S."/>
            <person name="Takaki Y."/>
            <person name="Nagai Y."/>
            <person name="Toyoda A."/>
            <person name="Suzuki Y."/>
            <person name="Arimoto A."/>
            <person name="Ishii H."/>
            <person name="Satoh N."/>
            <person name="Nishiyama T."/>
            <person name="Hasebe M."/>
            <person name="Maruyama T."/>
            <person name="Minagawa J."/>
            <person name="Obokata J."/>
            <person name="Shigenobu S."/>
        </authorList>
    </citation>
    <scope>NUCLEOTIDE SEQUENCE [LARGE SCALE GENOMIC DNA]</scope>
</reference>
<dbReference type="AlphaFoldDB" id="A0AAV4AKP3"/>
<sequence>MPLSSATEPYMAGVGEAGLESQLGDLETQLWLSSHTSAVSQLMPSSQSSQALARSQLLPSSSSRDVVTCSISLLSSQILN</sequence>
<proteinExistence type="predicted"/>
<gene>
    <name evidence="1" type="ORF">PoB_003328400</name>
</gene>
<name>A0AAV4AKP3_9GAST</name>
<organism evidence="1 2">
    <name type="scientific">Plakobranchus ocellatus</name>
    <dbReference type="NCBI Taxonomy" id="259542"/>
    <lineage>
        <taxon>Eukaryota</taxon>
        <taxon>Metazoa</taxon>
        <taxon>Spiralia</taxon>
        <taxon>Lophotrochozoa</taxon>
        <taxon>Mollusca</taxon>
        <taxon>Gastropoda</taxon>
        <taxon>Heterobranchia</taxon>
        <taxon>Euthyneura</taxon>
        <taxon>Panpulmonata</taxon>
        <taxon>Sacoglossa</taxon>
        <taxon>Placobranchoidea</taxon>
        <taxon>Plakobranchidae</taxon>
        <taxon>Plakobranchus</taxon>
    </lineage>
</organism>
<dbReference type="Proteomes" id="UP000735302">
    <property type="component" value="Unassembled WGS sequence"/>
</dbReference>
<accession>A0AAV4AKP3</accession>
<dbReference type="EMBL" id="BLXT01003784">
    <property type="protein sequence ID" value="GFO06779.1"/>
    <property type="molecule type" value="Genomic_DNA"/>
</dbReference>